<dbReference type="SUPFAM" id="SSF47413">
    <property type="entry name" value="lambda repressor-like DNA-binding domains"/>
    <property type="match status" value="1"/>
</dbReference>
<dbReference type="InterPro" id="IPR021224">
    <property type="entry name" value="DUF2690"/>
</dbReference>
<feature type="domain" description="HTH cro/C1-type" evidence="3">
    <location>
        <begin position="30"/>
        <end position="89"/>
    </location>
</feature>
<name>A0ABW2JND1_9ACTN</name>
<evidence type="ECO:0000313" key="5">
    <source>
        <dbReference type="Proteomes" id="UP001596523"/>
    </source>
</evidence>
<evidence type="ECO:0000313" key="4">
    <source>
        <dbReference type="EMBL" id="MFC7307393.1"/>
    </source>
</evidence>
<dbReference type="Gene3D" id="1.10.260.40">
    <property type="entry name" value="lambda repressor-like DNA-binding domains"/>
    <property type="match status" value="1"/>
</dbReference>
<gene>
    <name evidence="4" type="ORF">ACFQVC_24595</name>
</gene>
<dbReference type="SMART" id="SM00530">
    <property type="entry name" value="HTH_XRE"/>
    <property type="match status" value="1"/>
</dbReference>
<reference evidence="5" key="1">
    <citation type="journal article" date="2019" name="Int. J. Syst. Evol. Microbiol.">
        <title>The Global Catalogue of Microorganisms (GCM) 10K type strain sequencing project: providing services to taxonomists for standard genome sequencing and annotation.</title>
        <authorList>
            <consortium name="The Broad Institute Genomics Platform"/>
            <consortium name="The Broad Institute Genome Sequencing Center for Infectious Disease"/>
            <person name="Wu L."/>
            <person name="Ma J."/>
        </authorList>
    </citation>
    <scope>NUCLEOTIDE SEQUENCE [LARGE SCALE GENOMIC DNA]</scope>
    <source>
        <strain evidence="5">SYNS20</strain>
    </source>
</reference>
<keyword evidence="2" id="KW-0472">Membrane</keyword>
<keyword evidence="2" id="KW-0812">Transmembrane</keyword>
<comment type="caution">
    <text evidence="4">The sequence shown here is derived from an EMBL/GenBank/DDBJ whole genome shotgun (WGS) entry which is preliminary data.</text>
</comment>
<evidence type="ECO:0000259" key="3">
    <source>
        <dbReference type="SMART" id="SM00530"/>
    </source>
</evidence>
<dbReference type="InterPro" id="IPR001387">
    <property type="entry name" value="Cro/C1-type_HTH"/>
</dbReference>
<protein>
    <submittedName>
        <fullName evidence="4">Helix-turn-helix domain-containing protein</fullName>
    </submittedName>
</protein>
<feature type="transmembrane region" description="Helical" evidence="2">
    <location>
        <begin position="162"/>
        <end position="186"/>
    </location>
</feature>
<accession>A0ABW2JND1</accession>
<feature type="region of interest" description="Disordered" evidence="1">
    <location>
        <begin position="98"/>
        <end position="153"/>
    </location>
</feature>
<keyword evidence="5" id="KW-1185">Reference proteome</keyword>
<dbReference type="Pfam" id="PF10901">
    <property type="entry name" value="DUF2690"/>
    <property type="match status" value="1"/>
</dbReference>
<dbReference type="CDD" id="cd00093">
    <property type="entry name" value="HTH_XRE"/>
    <property type="match status" value="1"/>
</dbReference>
<feature type="compositionally biased region" description="Low complexity" evidence="1">
    <location>
        <begin position="108"/>
        <end position="120"/>
    </location>
</feature>
<dbReference type="Proteomes" id="UP001596523">
    <property type="component" value="Unassembled WGS sequence"/>
</dbReference>
<dbReference type="Pfam" id="PF13560">
    <property type="entry name" value="HTH_31"/>
    <property type="match status" value="1"/>
</dbReference>
<sequence length="324" mass="33362">MNHRERVEEGRRGGRPEPALPVECARLAAALRELRTATGLSLAALAAKTPYSKSSWERYLNGKVLPPRQAVEQLCKLAGERPGRPLALWELAEPTWSGRAGGSGHAGAGVAPAPAGPAGTQRGGQGDGQRDGPKDGPGDGATDGQRDGTNARVPAHRRLRSAGFFAGALGGLAAVAAGVLLIVWGIDGSGNGAEGTRPPRGTAPGPGCSGETCTGKDPEATRCSGAAFPPSTLAERRFGSGTVVKVRRSARCGTVWARIDRGLTGDRVEITAPGIAAQQTEVRDRFDEEGSLSTPMAAAAAADHPDVRACLVRSQERTCFPAAS</sequence>
<feature type="compositionally biased region" description="Low complexity" evidence="1">
    <location>
        <begin position="195"/>
        <end position="206"/>
    </location>
</feature>
<evidence type="ECO:0000256" key="1">
    <source>
        <dbReference type="SAM" id="MobiDB-lite"/>
    </source>
</evidence>
<dbReference type="InterPro" id="IPR010982">
    <property type="entry name" value="Lambda_DNA-bd_dom_sf"/>
</dbReference>
<feature type="compositionally biased region" description="Basic and acidic residues" evidence="1">
    <location>
        <begin position="128"/>
        <end position="137"/>
    </location>
</feature>
<evidence type="ECO:0000256" key="2">
    <source>
        <dbReference type="SAM" id="Phobius"/>
    </source>
</evidence>
<organism evidence="4 5">
    <name type="scientific">Streptomyces monticola</name>
    <dbReference type="NCBI Taxonomy" id="2666263"/>
    <lineage>
        <taxon>Bacteria</taxon>
        <taxon>Bacillati</taxon>
        <taxon>Actinomycetota</taxon>
        <taxon>Actinomycetes</taxon>
        <taxon>Kitasatosporales</taxon>
        <taxon>Streptomycetaceae</taxon>
        <taxon>Streptomyces</taxon>
    </lineage>
</organism>
<keyword evidence="2" id="KW-1133">Transmembrane helix</keyword>
<dbReference type="EMBL" id="JBHTCF010000011">
    <property type="protein sequence ID" value="MFC7307393.1"/>
    <property type="molecule type" value="Genomic_DNA"/>
</dbReference>
<feature type="region of interest" description="Disordered" evidence="1">
    <location>
        <begin position="191"/>
        <end position="213"/>
    </location>
</feature>
<dbReference type="RefSeq" id="WP_381834258.1">
    <property type="nucleotide sequence ID" value="NZ_JBHTCF010000011.1"/>
</dbReference>
<proteinExistence type="predicted"/>